<dbReference type="EMBL" id="CP147248">
    <property type="protein sequence ID" value="WYJ85007.1"/>
    <property type="molecule type" value="Genomic_DNA"/>
</dbReference>
<reference evidence="3" key="1">
    <citation type="submission" date="2017-05" db="EMBL/GenBank/DDBJ databases">
        <title>The Genome Sequence of EEnterococcus faecalis 9F2_4866.</title>
        <authorList>
            <consortium name="The Broad Institute Genomics Platform"/>
            <consortium name="The Broad Institute Genomic Center for Infectious Diseases"/>
            <person name="Earl A."/>
            <person name="Manson A."/>
            <person name="Schwartman J."/>
            <person name="Gilmore M."/>
            <person name="Abouelleil A."/>
            <person name="Cao P."/>
            <person name="Chapman S."/>
            <person name="Cusick C."/>
            <person name="Shea T."/>
            <person name="Young S."/>
            <person name="Neafsey D."/>
            <person name="Nusbaum C."/>
            <person name="Birren B."/>
        </authorList>
    </citation>
    <scope>NUCLEOTIDE SEQUENCE [LARGE SCALE GENOMIC DNA]</scope>
    <source>
        <strain evidence="3">12C11_DIV0727</strain>
    </source>
</reference>
<name>A0ABZ2T5Y0_9ENTE</name>
<evidence type="ECO:0000313" key="3">
    <source>
        <dbReference type="Proteomes" id="UP000195080"/>
    </source>
</evidence>
<gene>
    <name evidence="2" type="ORF">A5866_000065</name>
</gene>
<keyword evidence="1" id="KW-0812">Transmembrane</keyword>
<evidence type="ECO:0000256" key="1">
    <source>
        <dbReference type="SAM" id="Phobius"/>
    </source>
</evidence>
<dbReference type="Proteomes" id="UP000195080">
    <property type="component" value="Chromosome"/>
</dbReference>
<organism evidence="2 3">
    <name type="scientific">Candidatus Enterococcus lemimoniae</name>
    <dbReference type="NCBI Taxonomy" id="1834167"/>
    <lineage>
        <taxon>Bacteria</taxon>
        <taxon>Bacillati</taxon>
        <taxon>Bacillota</taxon>
        <taxon>Bacilli</taxon>
        <taxon>Lactobacillales</taxon>
        <taxon>Enterococcaceae</taxon>
        <taxon>Enterococcus</taxon>
    </lineage>
</organism>
<keyword evidence="3" id="KW-1185">Reference proteome</keyword>
<reference evidence="2 3" key="2">
    <citation type="submission" date="2024-03" db="EMBL/GenBank/DDBJ databases">
        <title>The Genome Sequence of Enterococcus sp. DIV0727d.</title>
        <authorList>
            <consortium name="The Broad Institute Genomics Platform"/>
            <consortium name="The Broad Institute Microbial Omics Core"/>
            <consortium name="The Broad Institute Genomic Center for Infectious Diseases"/>
            <person name="Earl A."/>
            <person name="Manson A."/>
            <person name="Gilmore M."/>
            <person name="Schwartman J."/>
            <person name="Shea T."/>
            <person name="Abouelleil A."/>
            <person name="Cao P."/>
            <person name="Chapman S."/>
            <person name="Cusick C."/>
            <person name="Young S."/>
            <person name="Neafsey D."/>
            <person name="Nusbaum C."/>
            <person name="Birren B."/>
        </authorList>
    </citation>
    <scope>NUCLEOTIDE SEQUENCE [LARGE SCALE GENOMIC DNA]</scope>
    <source>
        <strain evidence="2 3">12C11_DIV0727</strain>
    </source>
</reference>
<keyword evidence="1" id="KW-0472">Membrane</keyword>
<evidence type="ECO:0000313" key="2">
    <source>
        <dbReference type="EMBL" id="WYJ85007.1"/>
    </source>
</evidence>
<dbReference type="RefSeq" id="WP_086444706.1">
    <property type="nucleotide sequence ID" value="NZ_CP147248.1"/>
</dbReference>
<protein>
    <submittedName>
        <fullName evidence="2">Uncharacterized protein</fullName>
    </submittedName>
</protein>
<sequence>MNIMNGFKRLNIQILVFLAIITIPTILMFGVMNTLIGVIPIAIICIYVIHDIESYEQKKKSPKKDQ</sequence>
<keyword evidence="1" id="KW-1133">Transmembrane helix</keyword>
<feature type="transmembrane region" description="Helical" evidence="1">
    <location>
        <begin position="12"/>
        <end position="29"/>
    </location>
</feature>
<proteinExistence type="predicted"/>
<accession>A0ABZ2T5Y0</accession>